<reference evidence="3 5" key="1">
    <citation type="journal article" date="2012" name="Nature">
        <title>Algal genomes reveal evolutionary mosaicism and the fate of nucleomorphs.</title>
        <authorList>
            <consortium name="DOE Joint Genome Institute"/>
            <person name="Curtis B.A."/>
            <person name="Tanifuji G."/>
            <person name="Burki F."/>
            <person name="Gruber A."/>
            <person name="Irimia M."/>
            <person name="Maruyama S."/>
            <person name="Arias M.C."/>
            <person name="Ball S.G."/>
            <person name="Gile G.H."/>
            <person name="Hirakawa Y."/>
            <person name="Hopkins J.F."/>
            <person name="Kuo A."/>
            <person name="Rensing S.A."/>
            <person name="Schmutz J."/>
            <person name="Symeonidi A."/>
            <person name="Elias M."/>
            <person name="Eveleigh R.J."/>
            <person name="Herman E.K."/>
            <person name="Klute M.J."/>
            <person name="Nakayama T."/>
            <person name="Obornik M."/>
            <person name="Reyes-Prieto A."/>
            <person name="Armbrust E.V."/>
            <person name="Aves S.J."/>
            <person name="Beiko R.G."/>
            <person name="Coutinho P."/>
            <person name="Dacks J.B."/>
            <person name="Durnford D.G."/>
            <person name="Fast N.M."/>
            <person name="Green B.R."/>
            <person name="Grisdale C.J."/>
            <person name="Hempel F."/>
            <person name="Henrissat B."/>
            <person name="Hoppner M.P."/>
            <person name="Ishida K."/>
            <person name="Kim E."/>
            <person name="Koreny L."/>
            <person name="Kroth P.G."/>
            <person name="Liu Y."/>
            <person name="Malik S.B."/>
            <person name="Maier U.G."/>
            <person name="McRose D."/>
            <person name="Mock T."/>
            <person name="Neilson J.A."/>
            <person name="Onodera N.T."/>
            <person name="Poole A.M."/>
            <person name="Pritham E.J."/>
            <person name="Richards T.A."/>
            <person name="Rocap G."/>
            <person name="Roy S.W."/>
            <person name="Sarai C."/>
            <person name="Schaack S."/>
            <person name="Shirato S."/>
            <person name="Slamovits C.H."/>
            <person name="Spencer D.F."/>
            <person name="Suzuki S."/>
            <person name="Worden A.Z."/>
            <person name="Zauner S."/>
            <person name="Barry K."/>
            <person name="Bell C."/>
            <person name="Bharti A.K."/>
            <person name="Crow J.A."/>
            <person name="Grimwood J."/>
            <person name="Kramer R."/>
            <person name="Lindquist E."/>
            <person name="Lucas S."/>
            <person name="Salamov A."/>
            <person name="McFadden G.I."/>
            <person name="Lane C.E."/>
            <person name="Keeling P.J."/>
            <person name="Gray M.W."/>
            <person name="Grigoriev I.V."/>
            <person name="Archibald J.M."/>
        </authorList>
    </citation>
    <scope>NUCLEOTIDE SEQUENCE</scope>
    <source>
        <strain evidence="3 5">CCMP2712</strain>
    </source>
</reference>
<dbReference type="HOGENOM" id="CLU_1392546_0_0_1"/>
<gene>
    <name evidence="3" type="ORF">GUITHDRAFT_115730</name>
</gene>
<dbReference type="Proteomes" id="UP000011087">
    <property type="component" value="Unassembled WGS sequence"/>
</dbReference>
<evidence type="ECO:0000313" key="5">
    <source>
        <dbReference type="Proteomes" id="UP000011087"/>
    </source>
</evidence>
<dbReference type="RefSeq" id="XP_005825165.1">
    <property type="nucleotide sequence ID" value="XM_005825108.1"/>
</dbReference>
<feature type="compositionally biased region" description="Pro residues" evidence="2">
    <location>
        <begin position="183"/>
        <end position="196"/>
    </location>
</feature>
<proteinExistence type="predicted"/>
<dbReference type="AlphaFoldDB" id="L1IQT8"/>
<evidence type="ECO:0000256" key="2">
    <source>
        <dbReference type="SAM" id="MobiDB-lite"/>
    </source>
</evidence>
<keyword evidence="5" id="KW-1185">Reference proteome</keyword>
<reference evidence="5" key="2">
    <citation type="submission" date="2012-11" db="EMBL/GenBank/DDBJ databases">
        <authorList>
            <person name="Kuo A."/>
            <person name="Curtis B.A."/>
            <person name="Tanifuji G."/>
            <person name="Burki F."/>
            <person name="Gruber A."/>
            <person name="Irimia M."/>
            <person name="Maruyama S."/>
            <person name="Arias M.C."/>
            <person name="Ball S.G."/>
            <person name="Gile G.H."/>
            <person name="Hirakawa Y."/>
            <person name="Hopkins J.F."/>
            <person name="Rensing S.A."/>
            <person name="Schmutz J."/>
            <person name="Symeonidi A."/>
            <person name="Elias M."/>
            <person name="Eveleigh R.J."/>
            <person name="Herman E.K."/>
            <person name="Klute M.J."/>
            <person name="Nakayama T."/>
            <person name="Obornik M."/>
            <person name="Reyes-Prieto A."/>
            <person name="Armbrust E.V."/>
            <person name="Aves S.J."/>
            <person name="Beiko R.G."/>
            <person name="Coutinho P."/>
            <person name="Dacks J.B."/>
            <person name="Durnford D.G."/>
            <person name="Fast N.M."/>
            <person name="Green B.R."/>
            <person name="Grisdale C."/>
            <person name="Hempe F."/>
            <person name="Henrissat B."/>
            <person name="Hoppner M.P."/>
            <person name="Ishida K.-I."/>
            <person name="Kim E."/>
            <person name="Koreny L."/>
            <person name="Kroth P.G."/>
            <person name="Liu Y."/>
            <person name="Malik S.-B."/>
            <person name="Maier U.G."/>
            <person name="McRose D."/>
            <person name="Mock T."/>
            <person name="Neilson J.A."/>
            <person name="Onodera N.T."/>
            <person name="Poole A.M."/>
            <person name="Pritham E.J."/>
            <person name="Richards T.A."/>
            <person name="Rocap G."/>
            <person name="Roy S.W."/>
            <person name="Sarai C."/>
            <person name="Schaack S."/>
            <person name="Shirato S."/>
            <person name="Slamovits C.H."/>
            <person name="Spencer D.F."/>
            <person name="Suzuki S."/>
            <person name="Worden A.Z."/>
            <person name="Zauner S."/>
            <person name="Barry K."/>
            <person name="Bell C."/>
            <person name="Bharti A.K."/>
            <person name="Crow J.A."/>
            <person name="Grimwood J."/>
            <person name="Kramer R."/>
            <person name="Lindquist E."/>
            <person name="Lucas S."/>
            <person name="Salamov A."/>
            <person name="McFadden G.I."/>
            <person name="Lane C.E."/>
            <person name="Keeling P.J."/>
            <person name="Gray M.W."/>
            <person name="Grigoriev I.V."/>
            <person name="Archibald J.M."/>
        </authorList>
    </citation>
    <scope>NUCLEOTIDE SEQUENCE</scope>
    <source>
        <strain evidence="5">CCMP2712</strain>
    </source>
</reference>
<name>L1IQT8_GUITC</name>
<sequence length="196" mass="20921">MHVKREVRRKEHADASPHHQGASKRKSCEGGGTEEDDETKSPKRGDSLSSPSPSSAALPAAATAAGVSSEDGSLEPERLAGLGKRLDAQQSRLVKVCEALLQMLDRQEQPKAPVTMVDSLINQVALSVCTNQEEAKRSAEMLKQMKEVEQKLEEDKGRVFSSLFPEAPLPSTEREPKVGELPAPAPAPAPASAPAP</sequence>
<feature type="compositionally biased region" description="Basic and acidic residues" evidence="2">
    <location>
        <begin position="8"/>
        <end position="17"/>
    </location>
</feature>
<feature type="compositionally biased region" description="Low complexity" evidence="2">
    <location>
        <begin position="47"/>
        <end position="69"/>
    </location>
</feature>
<evidence type="ECO:0000313" key="4">
    <source>
        <dbReference type="EnsemblProtists" id="EKX38185"/>
    </source>
</evidence>
<feature type="region of interest" description="Disordered" evidence="2">
    <location>
        <begin position="1"/>
        <end position="78"/>
    </location>
</feature>
<dbReference type="EMBL" id="JH993051">
    <property type="protein sequence ID" value="EKX38185.1"/>
    <property type="molecule type" value="Genomic_DNA"/>
</dbReference>
<dbReference type="GeneID" id="17294908"/>
<feature type="coiled-coil region" evidence="1">
    <location>
        <begin position="131"/>
        <end position="158"/>
    </location>
</feature>
<protein>
    <submittedName>
        <fullName evidence="3 4">Uncharacterized protein</fullName>
    </submittedName>
</protein>
<dbReference type="PaxDb" id="55529-EKX38185"/>
<dbReference type="KEGG" id="gtt:GUITHDRAFT_115730"/>
<accession>L1IQT8</accession>
<keyword evidence="1" id="KW-0175">Coiled coil</keyword>
<evidence type="ECO:0000256" key="1">
    <source>
        <dbReference type="SAM" id="Coils"/>
    </source>
</evidence>
<feature type="region of interest" description="Disordered" evidence="2">
    <location>
        <begin position="162"/>
        <end position="196"/>
    </location>
</feature>
<dbReference type="EnsemblProtists" id="EKX38185">
    <property type="protein sequence ID" value="EKX38185"/>
    <property type="gene ID" value="GUITHDRAFT_115730"/>
</dbReference>
<evidence type="ECO:0000313" key="3">
    <source>
        <dbReference type="EMBL" id="EKX38185.1"/>
    </source>
</evidence>
<organism evidence="3">
    <name type="scientific">Guillardia theta (strain CCMP2712)</name>
    <name type="common">Cryptophyte</name>
    <dbReference type="NCBI Taxonomy" id="905079"/>
    <lineage>
        <taxon>Eukaryota</taxon>
        <taxon>Cryptophyceae</taxon>
        <taxon>Pyrenomonadales</taxon>
        <taxon>Geminigeraceae</taxon>
        <taxon>Guillardia</taxon>
    </lineage>
</organism>
<reference evidence="4" key="3">
    <citation type="submission" date="2015-06" db="UniProtKB">
        <authorList>
            <consortium name="EnsemblProtists"/>
        </authorList>
    </citation>
    <scope>IDENTIFICATION</scope>
</reference>